<evidence type="ECO:0000256" key="1">
    <source>
        <dbReference type="SAM" id="MobiDB-lite"/>
    </source>
</evidence>
<proteinExistence type="predicted"/>
<accession>A0ABR1JYT8</accession>
<feature type="region of interest" description="Disordered" evidence="1">
    <location>
        <begin position="103"/>
        <end position="123"/>
    </location>
</feature>
<feature type="region of interest" description="Disordered" evidence="1">
    <location>
        <begin position="187"/>
        <end position="268"/>
    </location>
</feature>
<feature type="region of interest" description="Disordered" evidence="1">
    <location>
        <begin position="1"/>
        <end position="78"/>
    </location>
</feature>
<evidence type="ECO:0000313" key="2">
    <source>
        <dbReference type="EMBL" id="KAK7468682.1"/>
    </source>
</evidence>
<organism evidence="2 3">
    <name type="scientific">Marasmiellus scandens</name>
    <dbReference type="NCBI Taxonomy" id="2682957"/>
    <lineage>
        <taxon>Eukaryota</taxon>
        <taxon>Fungi</taxon>
        <taxon>Dikarya</taxon>
        <taxon>Basidiomycota</taxon>
        <taxon>Agaricomycotina</taxon>
        <taxon>Agaricomycetes</taxon>
        <taxon>Agaricomycetidae</taxon>
        <taxon>Agaricales</taxon>
        <taxon>Marasmiineae</taxon>
        <taxon>Omphalotaceae</taxon>
        <taxon>Marasmiellus</taxon>
    </lineage>
</organism>
<evidence type="ECO:0000313" key="3">
    <source>
        <dbReference type="Proteomes" id="UP001498398"/>
    </source>
</evidence>
<feature type="compositionally biased region" description="Polar residues" evidence="1">
    <location>
        <begin position="1"/>
        <end position="12"/>
    </location>
</feature>
<name>A0ABR1JYT8_9AGAR</name>
<dbReference type="Proteomes" id="UP001498398">
    <property type="component" value="Unassembled WGS sequence"/>
</dbReference>
<feature type="compositionally biased region" description="Basic and acidic residues" evidence="1">
    <location>
        <begin position="244"/>
        <end position="260"/>
    </location>
</feature>
<sequence>MRPGQIASSSSYYKRGRTSLLEESRDESVHLPLSDQNSWYYPSHGYDSEEDDAQAISHRGNWGTKSSHGARWARHGKTASWGPGMDDWEAEERSRKRLKLLLNQEKRSPSPPTLPHLSRSPSPPFVAPYPQPVYQHLSYSSFVMDKAVTHTFRSGLLDELEDATNGLIEGEATMKRALGRLWHAMSQDPEKTKAQVGSQSGPTQEPRDDLESRPSEIDPAISPPKSDQPNSSSQTVQGSLRQAMNHDPETSRDMMIPKREDDEEANGQEKRIARAPDLTPSIHKHFLFSCSNNPAYSEQSHFTSPNQQRINLERAMTILRELQDDGREYIERLEEIREGLGDIRAHRDGIWDMVRERAIRELKETALAYAEGNTE</sequence>
<keyword evidence="3" id="KW-1185">Reference proteome</keyword>
<comment type="caution">
    <text evidence="2">The sequence shown here is derived from an EMBL/GenBank/DDBJ whole genome shotgun (WGS) entry which is preliminary data.</text>
</comment>
<reference evidence="2 3" key="1">
    <citation type="submission" date="2024-01" db="EMBL/GenBank/DDBJ databases">
        <title>A draft genome for the cacao thread blight pathogen Marasmiellus scandens.</title>
        <authorList>
            <person name="Baruah I.K."/>
            <person name="Leung J."/>
            <person name="Bukari Y."/>
            <person name="Amoako-Attah I."/>
            <person name="Meinhardt L.W."/>
            <person name="Bailey B.A."/>
            <person name="Cohen S.P."/>
        </authorList>
    </citation>
    <scope>NUCLEOTIDE SEQUENCE [LARGE SCALE GENOMIC DNA]</scope>
    <source>
        <strain evidence="2 3">GH-19</strain>
    </source>
</reference>
<protein>
    <submittedName>
        <fullName evidence="2">Uncharacterized protein</fullName>
    </submittedName>
</protein>
<feature type="compositionally biased region" description="Basic and acidic residues" evidence="1">
    <location>
        <begin position="205"/>
        <end position="216"/>
    </location>
</feature>
<gene>
    <name evidence="2" type="ORF">VKT23_003185</name>
</gene>
<feature type="compositionally biased region" description="Polar residues" evidence="1">
    <location>
        <begin position="225"/>
        <end position="242"/>
    </location>
</feature>
<dbReference type="EMBL" id="JBANRG010000003">
    <property type="protein sequence ID" value="KAK7468682.1"/>
    <property type="molecule type" value="Genomic_DNA"/>
</dbReference>
<feature type="compositionally biased region" description="Basic and acidic residues" evidence="1">
    <location>
        <begin position="20"/>
        <end position="29"/>
    </location>
</feature>